<gene>
    <name evidence="1" type="ORF">A2538_01590</name>
</gene>
<dbReference type="InterPro" id="IPR036388">
    <property type="entry name" value="WH-like_DNA-bd_sf"/>
</dbReference>
<dbReference type="SUPFAM" id="SSF53271">
    <property type="entry name" value="PRTase-like"/>
    <property type="match status" value="1"/>
</dbReference>
<dbReference type="SUPFAM" id="SSF46785">
    <property type="entry name" value="Winged helix' DNA-binding domain"/>
    <property type="match status" value="1"/>
</dbReference>
<dbReference type="InterPro" id="IPR036390">
    <property type="entry name" value="WH_DNA-bd_sf"/>
</dbReference>
<dbReference type="Proteomes" id="UP000178254">
    <property type="component" value="Unassembled WGS sequence"/>
</dbReference>
<dbReference type="EMBL" id="MFRE01000011">
    <property type="protein sequence ID" value="OGH94205.1"/>
    <property type="molecule type" value="Genomic_DNA"/>
</dbReference>
<reference evidence="1 2" key="1">
    <citation type="journal article" date="2016" name="Nat. Commun.">
        <title>Thousands of microbial genomes shed light on interconnected biogeochemical processes in an aquifer system.</title>
        <authorList>
            <person name="Anantharaman K."/>
            <person name="Brown C.T."/>
            <person name="Hug L.A."/>
            <person name="Sharon I."/>
            <person name="Castelle C.J."/>
            <person name="Probst A.J."/>
            <person name="Thomas B.C."/>
            <person name="Singh A."/>
            <person name="Wilkins M.J."/>
            <person name="Karaoz U."/>
            <person name="Brodie E.L."/>
            <person name="Williams K.H."/>
            <person name="Hubbard S.S."/>
            <person name="Banfield J.F."/>
        </authorList>
    </citation>
    <scope>NUCLEOTIDE SEQUENCE [LARGE SCALE GENOMIC DNA]</scope>
</reference>
<dbReference type="Gene3D" id="3.40.50.2020">
    <property type="match status" value="1"/>
</dbReference>
<accession>A0A1F6PDG2</accession>
<proteinExistence type="predicted"/>
<protein>
    <recommendedName>
        <fullName evidence="3">Helix-turn-helix type 11 domain-containing protein</fullName>
    </recommendedName>
</protein>
<dbReference type="CDD" id="cd00090">
    <property type="entry name" value="HTH_ARSR"/>
    <property type="match status" value="1"/>
</dbReference>
<evidence type="ECO:0000313" key="2">
    <source>
        <dbReference type="Proteomes" id="UP000178254"/>
    </source>
</evidence>
<dbReference type="InterPro" id="IPR029057">
    <property type="entry name" value="PRTase-like"/>
</dbReference>
<dbReference type="STRING" id="1798709.A2538_01590"/>
<dbReference type="Gene3D" id="1.10.10.10">
    <property type="entry name" value="Winged helix-like DNA-binding domain superfamily/Winged helix DNA-binding domain"/>
    <property type="match status" value="1"/>
</dbReference>
<sequence length="392" mass="44536">MRPLDCGIATTHYNTHTCLSRPKLSKITPNLTKKPLILAILLKYGDKYLTKFRYCDMIVDMQPATMNLEHTTSDKIMAYLKEKNTASINEMKRFFGISHQALYKHLNKLLSTQKIAKSGRPPKVYYHLAEPTLVAGESLSDQPLLQFINDSYLLISSAGNFMPGLSGFAQFCRQNNLPLEKTAREYQTTLQKYNQYKHDGLIDGLTKFQNTFTEIFLDEVYYFDFYSIERFGKTKLGTLLLYAKQAQNPELIKMITTLTRARLERLIEEKQIDALGFIPPTVPRQIQFQKEFALLLNLNLPQLNLVKTVTDVAIPQKSLSKLSDRVENARRTIFVDDRRQFKNILLIDDAVGSGATLNVVAEKIKNKGLCSGKIIGLALTGSFKGFDVISEV</sequence>
<evidence type="ECO:0000313" key="1">
    <source>
        <dbReference type="EMBL" id="OGH94205.1"/>
    </source>
</evidence>
<dbReference type="CDD" id="cd06223">
    <property type="entry name" value="PRTases_typeI"/>
    <property type="match status" value="1"/>
</dbReference>
<dbReference type="InterPro" id="IPR000836">
    <property type="entry name" value="PRTase_dom"/>
</dbReference>
<dbReference type="AlphaFoldDB" id="A0A1F6PDG2"/>
<comment type="caution">
    <text evidence="1">The sequence shown here is derived from an EMBL/GenBank/DDBJ whole genome shotgun (WGS) entry which is preliminary data.</text>
</comment>
<name>A0A1F6PDG2_9BACT</name>
<evidence type="ECO:0008006" key="3">
    <source>
        <dbReference type="Google" id="ProtNLM"/>
    </source>
</evidence>
<dbReference type="InterPro" id="IPR011991">
    <property type="entry name" value="ArsR-like_HTH"/>
</dbReference>
<organism evidence="1 2">
    <name type="scientific">Candidatus Magasanikbacteria bacterium RIFOXYD2_FULL_41_14</name>
    <dbReference type="NCBI Taxonomy" id="1798709"/>
    <lineage>
        <taxon>Bacteria</taxon>
        <taxon>Candidatus Magasanikiibacteriota</taxon>
    </lineage>
</organism>